<evidence type="ECO:0000256" key="4">
    <source>
        <dbReference type="ARBA" id="ARBA00038321"/>
    </source>
</evidence>
<dbReference type="SMART" id="SM00320">
    <property type="entry name" value="WD40"/>
    <property type="match status" value="4"/>
</dbReference>
<dbReference type="PROSITE" id="PS50294">
    <property type="entry name" value="WD_REPEATS_REGION"/>
    <property type="match status" value="2"/>
</dbReference>
<dbReference type="InterPro" id="IPR051179">
    <property type="entry name" value="WD_repeat_multifunction"/>
</dbReference>
<keyword evidence="2" id="KW-0677">Repeat</keyword>
<dbReference type="SUPFAM" id="SSF50978">
    <property type="entry name" value="WD40 repeat-like"/>
    <property type="match status" value="1"/>
</dbReference>
<evidence type="ECO:0000256" key="5">
    <source>
        <dbReference type="PROSITE-ProRule" id="PRU00221"/>
    </source>
</evidence>
<dbReference type="OrthoDB" id="8020218at2759"/>
<name>A0A0V0SBE8_9BILA</name>
<dbReference type="PROSITE" id="PS50082">
    <property type="entry name" value="WD_REPEATS_2"/>
    <property type="match status" value="2"/>
</dbReference>
<dbReference type="PROSITE" id="PS00678">
    <property type="entry name" value="WD_REPEATS_1"/>
    <property type="match status" value="1"/>
</dbReference>
<feature type="repeat" description="WD" evidence="5">
    <location>
        <begin position="174"/>
        <end position="215"/>
    </location>
</feature>
<organism evidence="6 7">
    <name type="scientific">Trichinella nelsoni</name>
    <dbReference type="NCBI Taxonomy" id="6336"/>
    <lineage>
        <taxon>Eukaryota</taxon>
        <taxon>Metazoa</taxon>
        <taxon>Ecdysozoa</taxon>
        <taxon>Nematoda</taxon>
        <taxon>Enoplea</taxon>
        <taxon>Dorylaimia</taxon>
        <taxon>Trichinellida</taxon>
        <taxon>Trichinellidae</taxon>
        <taxon>Trichinella</taxon>
    </lineage>
</organism>
<keyword evidence="3" id="KW-0647">Proteasome</keyword>
<dbReference type="InterPro" id="IPR036322">
    <property type="entry name" value="WD40_repeat_dom_sf"/>
</dbReference>
<comment type="similarity">
    <text evidence="4">Belongs to the WD repeat PAAF1/RPN14 family.</text>
</comment>
<evidence type="ECO:0000256" key="2">
    <source>
        <dbReference type="ARBA" id="ARBA00022737"/>
    </source>
</evidence>
<dbReference type="Gene3D" id="2.130.10.10">
    <property type="entry name" value="YVTN repeat-like/Quinoprotein amine dehydrogenase"/>
    <property type="match status" value="2"/>
</dbReference>
<dbReference type="STRING" id="6336.A0A0V0SBE8"/>
<proteinExistence type="inferred from homology"/>
<dbReference type="AlphaFoldDB" id="A0A0V0SBE8"/>
<dbReference type="GO" id="GO:0000502">
    <property type="term" value="C:proteasome complex"/>
    <property type="evidence" value="ECO:0007669"/>
    <property type="project" value="UniProtKB-KW"/>
</dbReference>
<dbReference type="InterPro" id="IPR019775">
    <property type="entry name" value="WD40_repeat_CS"/>
</dbReference>
<comment type="caution">
    <text evidence="6">The sequence shown here is derived from an EMBL/GenBank/DDBJ whole genome shotgun (WGS) entry which is preliminary data.</text>
</comment>
<evidence type="ECO:0000256" key="3">
    <source>
        <dbReference type="ARBA" id="ARBA00022942"/>
    </source>
</evidence>
<evidence type="ECO:0000313" key="7">
    <source>
        <dbReference type="Proteomes" id="UP000054630"/>
    </source>
</evidence>
<evidence type="ECO:0000313" key="6">
    <source>
        <dbReference type="EMBL" id="KRX23990.1"/>
    </source>
</evidence>
<sequence length="540" mass="60559">MSAADRCSFQIQHDWLEATAHKEEKFWVNLKVKDMPTLYAYVYCHALQEDKSFPTSDERLQACLVEPDVLKVTYVPENFSCICYSSQKQFHPSKQLYSNVLDVTDGGLGLSTDRDGVLYVWETTGGMVRRRFEGHCLELTCARFFPSGLVILSGGLDMSCKIWSVELGECVRSFVGHRGSITGVGFVGVGKQVLSGSKDGTCRLWDVGQNVCIQEICKDDSPVTTMEAVYYSHLGRENDPMNGKIFAVGHSNGKFDCYDLQSTSKIAEMRLPYSVGVCEFLDDRKVLVSCEDQIRLFDLGKTDTPLWQCGYTGEVNSLKKWGAGFFAALSNGQVHYVGEHVGSLPDIQLLGPDHEPVYSVRVVDNVVFTSARDGIIRMYEFGNYFQNFTTQSYSQLLVARCMPVMNSVTFVQEERKSKGSYYLVALMLAYKLGSHSTLHWKILHPVVIILESSFVNSNVSALSILTGYSHMIIEDNTTTNRCIEWGISVAKRNAKRCKNVLSRDKTDFSFSKQCIISVARLKSINVQRSIGVAYCKLIVR</sequence>
<gene>
    <name evidence="6" type="primary">PAAF1</name>
    <name evidence="6" type="ORF">T07_14495</name>
</gene>
<feature type="repeat" description="WD" evidence="5">
    <location>
        <begin position="132"/>
        <end position="173"/>
    </location>
</feature>
<dbReference type="InterPro" id="IPR015943">
    <property type="entry name" value="WD40/YVTN_repeat-like_dom_sf"/>
</dbReference>
<dbReference type="PANTHER" id="PTHR19857:SF19">
    <property type="entry name" value="26S PROTEASOME REGULATORY SUBUNIT RPN14"/>
    <property type="match status" value="1"/>
</dbReference>
<keyword evidence="7" id="KW-1185">Reference proteome</keyword>
<dbReference type="EMBL" id="JYDL01000020">
    <property type="protein sequence ID" value="KRX23990.1"/>
    <property type="molecule type" value="Genomic_DNA"/>
</dbReference>
<dbReference type="PANTHER" id="PTHR19857">
    <property type="entry name" value="MITOCHONDRIAL DIVISION PROTEIN 1-RELATED"/>
    <property type="match status" value="1"/>
</dbReference>
<dbReference type="Proteomes" id="UP000054630">
    <property type="component" value="Unassembled WGS sequence"/>
</dbReference>
<keyword evidence="1 5" id="KW-0853">WD repeat</keyword>
<accession>A0A0V0SBE8</accession>
<evidence type="ECO:0000256" key="1">
    <source>
        <dbReference type="ARBA" id="ARBA00022574"/>
    </source>
</evidence>
<reference evidence="6 7" key="1">
    <citation type="submission" date="2015-01" db="EMBL/GenBank/DDBJ databases">
        <title>Evolution of Trichinella species and genotypes.</title>
        <authorList>
            <person name="Korhonen P.K."/>
            <person name="Edoardo P."/>
            <person name="Giuseppe L.R."/>
            <person name="Gasser R.B."/>
        </authorList>
    </citation>
    <scope>NUCLEOTIDE SEQUENCE [LARGE SCALE GENOMIC DNA]</scope>
    <source>
        <strain evidence="6">ISS37</strain>
    </source>
</reference>
<dbReference type="Pfam" id="PF00400">
    <property type="entry name" value="WD40"/>
    <property type="match status" value="2"/>
</dbReference>
<dbReference type="InterPro" id="IPR001680">
    <property type="entry name" value="WD40_rpt"/>
</dbReference>
<protein>
    <submittedName>
        <fullName evidence="6">Proteasomal ATPase-associated factor 1</fullName>
    </submittedName>
</protein>